<feature type="domain" description="DUF6473" evidence="1">
    <location>
        <begin position="1"/>
        <end position="275"/>
    </location>
</feature>
<protein>
    <recommendedName>
        <fullName evidence="1">DUF6473 domain-containing protein</fullName>
    </recommendedName>
</protein>
<gene>
    <name evidence="2" type="ORF">D6850_02660</name>
</gene>
<evidence type="ECO:0000313" key="3">
    <source>
        <dbReference type="Proteomes" id="UP000281128"/>
    </source>
</evidence>
<name>A0A3A8BB19_9RHOB</name>
<dbReference type="OrthoDB" id="7838347at2"/>
<organism evidence="2 3">
    <name type="scientific">Roseovarius spongiae</name>
    <dbReference type="NCBI Taxonomy" id="2320272"/>
    <lineage>
        <taxon>Bacteria</taxon>
        <taxon>Pseudomonadati</taxon>
        <taxon>Pseudomonadota</taxon>
        <taxon>Alphaproteobacteria</taxon>
        <taxon>Rhodobacterales</taxon>
        <taxon>Roseobacteraceae</taxon>
        <taxon>Roseovarius</taxon>
    </lineage>
</organism>
<dbReference type="EMBL" id="RAPE01000001">
    <property type="protein sequence ID" value="RKF16472.1"/>
    <property type="molecule type" value="Genomic_DNA"/>
</dbReference>
<dbReference type="AlphaFoldDB" id="A0A3A8BB19"/>
<dbReference type="InterPro" id="IPR045524">
    <property type="entry name" value="DUF6473"/>
</dbReference>
<dbReference type="Proteomes" id="UP000281128">
    <property type="component" value="Unassembled WGS sequence"/>
</dbReference>
<reference evidence="2 3" key="1">
    <citation type="submission" date="2018-09" db="EMBL/GenBank/DDBJ databases">
        <title>Roseovarius spongiae sp. nov., isolated from a marine sponge.</title>
        <authorList>
            <person name="Zhuang L."/>
            <person name="Luo L."/>
        </authorList>
    </citation>
    <scope>NUCLEOTIDE SEQUENCE [LARGE SCALE GENOMIC DNA]</scope>
    <source>
        <strain evidence="2 3">HN-E21</strain>
    </source>
</reference>
<evidence type="ECO:0000313" key="2">
    <source>
        <dbReference type="EMBL" id="RKF16472.1"/>
    </source>
</evidence>
<proteinExistence type="predicted"/>
<keyword evidence="3" id="KW-1185">Reference proteome</keyword>
<sequence>MAYEKLGTLSLDYMPCRYGASKLLFRGPRARLDGRYAAFLGGTETYGKFIAEPFPALIAARTGAECVNLGWTNAGVDVFLHDPEVMRIAARAQMAVIQALPAQNMANRFYSVHPRRNDRFIAPSTKLRDIFPEVDFTEFHFTRHMLHRLRAVCEERFALVQGELQTAWVARMRLLIHRIDAPVVVLWMSAHDPGAVADGPYLSQDPAFVTRPMLDALRPSVRAIVEATASAAAQEQGTQGMIFSEFEATAAAETLGPAAHREAAAALAPLVSRLMDAD</sequence>
<evidence type="ECO:0000259" key="1">
    <source>
        <dbReference type="Pfam" id="PF20078"/>
    </source>
</evidence>
<dbReference type="Pfam" id="PF20078">
    <property type="entry name" value="DUF6473"/>
    <property type="match status" value="1"/>
</dbReference>
<accession>A0A3A8BB19</accession>
<dbReference type="RefSeq" id="WP_121163513.1">
    <property type="nucleotide sequence ID" value="NZ_RAPE01000001.1"/>
</dbReference>
<comment type="caution">
    <text evidence="2">The sequence shown here is derived from an EMBL/GenBank/DDBJ whole genome shotgun (WGS) entry which is preliminary data.</text>
</comment>